<sequence length="127" mass="14116">MSHWTSNTSRNDSLIYMGCPAAGQWRHLSFLTNTCLLRPKTKDWLSIPWASAIAVSLAVSTTSAQPLALTSLSQFLKWPSLLHCKAFLHILCYLQGTPNMGLVYSRHGSGGLVAYSDAYWGNCWKTH</sequence>
<reference evidence="1" key="1">
    <citation type="submission" date="2021-03" db="EMBL/GenBank/DDBJ databases">
        <title>Draft genome sequence of rust myrtle Austropuccinia psidii MF-1, a brazilian biotype.</title>
        <authorList>
            <person name="Quecine M.C."/>
            <person name="Pachon D.M.R."/>
            <person name="Bonatelli M.L."/>
            <person name="Correr F.H."/>
            <person name="Franceschini L.M."/>
            <person name="Leite T.F."/>
            <person name="Margarido G.R.A."/>
            <person name="Almeida C.A."/>
            <person name="Ferrarezi J.A."/>
            <person name="Labate C.A."/>
        </authorList>
    </citation>
    <scope>NUCLEOTIDE SEQUENCE</scope>
    <source>
        <strain evidence="1">MF-1</strain>
    </source>
</reference>
<name>A0A9Q3L586_9BASI</name>
<protein>
    <submittedName>
        <fullName evidence="1">Uncharacterized protein</fullName>
    </submittedName>
</protein>
<dbReference type="EMBL" id="AVOT02154556">
    <property type="protein sequence ID" value="MBW0593453.1"/>
    <property type="molecule type" value="Genomic_DNA"/>
</dbReference>
<evidence type="ECO:0000313" key="2">
    <source>
        <dbReference type="Proteomes" id="UP000765509"/>
    </source>
</evidence>
<dbReference type="Proteomes" id="UP000765509">
    <property type="component" value="Unassembled WGS sequence"/>
</dbReference>
<accession>A0A9Q3L586</accession>
<proteinExistence type="predicted"/>
<keyword evidence="2" id="KW-1185">Reference proteome</keyword>
<organism evidence="1 2">
    <name type="scientific">Austropuccinia psidii MF-1</name>
    <dbReference type="NCBI Taxonomy" id="1389203"/>
    <lineage>
        <taxon>Eukaryota</taxon>
        <taxon>Fungi</taxon>
        <taxon>Dikarya</taxon>
        <taxon>Basidiomycota</taxon>
        <taxon>Pucciniomycotina</taxon>
        <taxon>Pucciniomycetes</taxon>
        <taxon>Pucciniales</taxon>
        <taxon>Sphaerophragmiaceae</taxon>
        <taxon>Austropuccinia</taxon>
    </lineage>
</organism>
<comment type="caution">
    <text evidence="1">The sequence shown here is derived from an EMBL/GenBank/DDBJ whole genome shotgun (WGS) entry which is preliminary data.</text>
</comment>
<evidence type="ECO:0000313" key="1">
    <source>
        <dbReference type="EMBL" id="MBW0593453.1"/>
    </source>
</evidence>
<dbReference type="AlphaFoldDB" id="A0A9Q3L586"/>
<dbReference type="OrthoDB" id="3344688at2759"/>
<gene>
    <name evidence="1" type="ORF">O181_133168</name>
</gene>